<reference evidence="3 4" key="1">
    <citation type="submission" date="2020-10" db="EMBL/GenBank/DDBJ databases">
        <title>Sequencing the genomes of 1000 actinobacteria strains.</title>
        <authorList>
            <person name="Klenk H.-P."/>
        </authorList>
    </citation>
    <scope>NUCLEOTIDE SEQUENCE [LARGE SCALE GENOMIC DNA]</scope>
    <source>
        <strain evidence="3 4">DSM 45157</strain>
    </source>
</reference>
<keyword evidence="2" id="KW-0732">Signal</keyword>
<feature type="signal peptide" evidence="2">
    <location>
        <begin position="1"/>
        <end position="29"/>
    </location>
</feature>
<protein>
    <recommendedName>
        <fullName evidence="5">Lipoprotein</fullName>
    </recommendedName>
</protein>
<evidence type="ECO:0000313" key="4">
    <source>
        <dbReference type="Proteomes" id="UP000598217"/>
    </source>
</evidence>
<dbReference type="EMBL" id="JADBDY010000001">
    <property type="protein sequence ID" value="MBE1457879.1"/>
    <property type="molecule type" value="Genomic_DNA"/>
</dbReference>
<accession>A0ABR9HFR9</accession>
<feature type="region of interest" description="Disordered" evidence="1">
    <location>
        <begin position="32"/>
        <end position="58"/>
    </location>
</feature>
<keyword evidence="4" id="KW-1185">Reference proteome</keyword>
<feature type="chain" id="PRO_5046974363" description="Lipoprotein" evidence="2">
    <location>
        <begin position="30"/>
        <end position="219"/>
    </location>
</feature>
<organism evidence="3 4">
    <name type="scientific">Nocardiopsis terrae</name>
    <dbReference type="NCBI Taxonomy" id="372655"/>
    <lineage>
        <taxon>Bacteria</taxon>
        <taxon>Bacillati</taxon>
        <taxon>Actinomycetota</taxon>
        <taxon>Actinomycetes</taxon>
        <taxon>Streptosporangiales</taxon>
        <taxon>Nocardiopsidaceae</taxon>
        <taxon>Nocardiopsis</taxon>
    </lineage>
</organism>
<evidence type="ECO:0000313" key="3">
    <source>
        <dbReference type="EMBL" id="MBE1457879.1"/>
    </source>
</evidence>
<gene>
    <name evidence="3" type="ORF">H4W79_002093</name>
</gene>
<feature type="compositionally biased region" description="Low complexity" evidence="1">
    <location>
        <begin position="32"/>
        <end position="41"/>
    </location>
</feature>
<sequence length="219" mass="22781">MHATPSPTRRTPFLVLLPFLALVTGCFGAEEPAPSDASAAGVPSDGAGAVSDGEEDAAPGEALDELFADSLHDVAPAAAGTAYIEVDGTRLEFDELSCEHMEAEGGERLSVLATGEDADLGPIELRMTREIGPDLGWNWEDELVQLTLVGGTRDRELNSISMVQHGRERGGSPEWDHGSGPSPLIRAMGEEATATGTIADAPMSQDPLSGDFTAAAHCG</sequence>
<name>A0ABR9HFR9_9ACTN</name>
<evidence type="ECO:0000256" key="2">
    <source>
        <dbReference type="SAM" id="SignalP"/>
    </source>
</evidence>
<dbReference type="Proteomes" id="UP000598217">
    <property type="component" value="Unassembled WGS sequence"/>
</dbReference>
<evidence type="ECO:0008006" key="5">
    <source>
        <dbReference type="Google" id="ProtNLM"/>
    </source>
</evidence>
<proteinExistence type="predicted"/>
<comment type="caution">
    <text evidence="3">The sequence shown here is derived from an EMBL/GenBank/DDBJ whole genome shotgun (WGS) entry which is preliminary data.</text>
</comment>
<evidence type="ECO:0000256" key="1">
    <source>
        <dbReference type="SAM" id="MobiDB-lite"/>
    </source>
</evidence>
<dbReference type="RefSeq" id="WP_191270849.1">
    <property type="nucleotide sequence ID" value="NZ_BMXJ01000004.1"/>
</dbReference>